<dbReference type="InterPro" id="IPR052929">
    <property type="entry name" value="RNase_H-like_EbsB-rel"/>
</dbReference>
<organism evidence="4 5">
    <name type="scientific">Brassica rapa subsp. trilocularis</name>
    <dbReference type="NCBI Taxonomy" id="1813537"/>
    <lineage>
        <taxon>Eukaryota</taxon>
        <taxon>Viridiplantae</taxon>
        <taxon>Streptophyta</taxon>
        <taxon>Embryophyta</taxon>
        <taxon>Tracheophyta</taxon>
        <taxon>Spermatophyta</taxon>
        <taxon>Magnoliopsida</taxon>
        <taxon>eudicotyledons</taxon>
        <taxon>Gunneridae</taxon>
        <taxon>Pentapetalae</taxon>
        <taxon>rosids</taxon>
        <taxon>malvids</taxon>
        <taxon>Brassicales</taxon>
        <taxon>Brassicaceae</taxon>
        <taxon>Brassiceae</taxon>
        <taxon>Brassica</taxon>
    </lineage>
</organism>
<sequence length="588" mass="66476">MRRERDTQHRSRDDRSYQNRRFQRTDIRERSSRHGNQKQNFERVPYSKSHRNIQPHRYDNRCSFQGPQSFYREIPKSREFEGREESTSSKNLEKNSDGCPLKNIQTPLPKEALEVAIGEVREVMNQYINVPDPTESAARRARVRLAEKHGEIEESAAQMVRASLAGGSPLEMPHMESTAERIPVASRLSFPPEMENSGERIPATLRLSSAPLTETEQEKLPMVLRLGPLSASQVPDLEVATETRVKRRPGRPPGKSKAQQTPKIVEGACSRKRKIQQTKATPCRRKIPTDAGQSSKTAPKVKMLIWKSLRGALPVGTRLEDRHLQVDPRCKRCGEPESIIHLFYQCEFAKAVWQAAPFVGEVDFSGMIDLREFWNHVKTRQCLPPTGIAAVHLAPWIMWGLWTARNKLVFSNIRVETEDSLTKVIVMAREWQDGQVKLSKAHKKRLPQQGSASDTILRSDAAWNVVTARAGLGWVLTHNDISSSYSLVENNVLSPLMAEGLALREALQTCKEVGIMNLRVESDSKILINCVLNDTSVPELYGVLADILILSTFFDSVCFNWIPREENYAADLLAKHVLGVSEAFMTSN</sequence>
<feature type="region of interest" description="Disordered" evidence="1">
    <location>
        <begin position="237"/>
        <end position="264"/>
    </location>
</feature>
<dbReference type="PANTHER" id="PTHR47074">
    <property type="entry name" value="BNAC02G40300D PROTEIN"/>
    <property type="match status" value="1"/>
</dbReference>
<dbReference type="InterPro" id="IPR044730">
    <property type="entry name" value="RNase_H-like_dom_plant"/>
</dbReference>
<proteinExistence type="predicted"/>
<dbReference type="InterPro" id="IPR002156">
    <property type="entry name" value="RNaseH_domain"/>
</dbReference>
<evidence type="ECO:0000259" key="2">
    <source>
        <dbReference type="Pfam" id="PF13456"/>
    </source>
</evidence>
<evidence type="ECO:0000259" key="3">
    <source>
        <dbReference type="Pfam" id="PF13966"/>
    </source>
</evidence>
<evidence type="ECO:0000313" key="4">
    <source>
        <dbReference type="EMBL" id="KAG5388390.1"/>
    </source>
</evidence>
<feature type="domain" description="Reverse transcriptase zinc-binding" evidence="3">
    <location>
        <begin position="295"/>
        <end position="353"/>
    </location>
</feature>
<protein>
    <recommendedName>
        <fullName evidence="6">RNase H type-1 domain-containing protein</fullName>
    </recommendedName>
</protein>
<feature type="compositionally biased region" description="Basic and acidic residues" evidence="1">
    <location>
        <begin position="73"/>
        <end position="96"/>
    </location>
</feature>
<keyword evidence="5" id="KW-1185">Reference proteome</keyword>
<dbReference type="EMBL" id="JADBGQ010000007">
    <property type="protein sequence ID" value="KAG5388390.1"/>
    <property type="molecule type" value="Genomic_DNA"/>
</dbReference>
<evidence type="ECO:0008006" key="6">
    <source>
        <dbReference type="Google" id="ProtNLM"/>
    </source>
</evidence>
<feature type="compositionally biased region" description="Basic residues" evidence="1">
    <location>
        <begin position="275"/>
        <end position="286"/>
    </location>
</feature>
<dbReference type="PANTHER" id="PTHR47074:SF11">
    <property type="entry name" value="REVERSE TRANSCRIPTASE-LIKE PROTEIN"/>
    <property type="match status" value="1"/>
</dbReference>
<dbReference type="Gene3D" id="3.30.420.10">
    <property type="entry name" value="Ribonuclease H-like superfamily/Ribonuclease H"/>
    <property type="match status" value="1"/>
</dbReference>
<reference evidence="4 5" key="1">
    <citation type="submission" date="2021-03" db="EMBL/GenBank/DDBJ databases">
        <authorList>
            <person name="King G.J."/>
            <person name="Bancroft I."/>
            <person name="Baten A."/>
            <person name="Bloomfield J."/>
            <person name="Borpatragohain P."/>
            <person name="He Z."/>
            <person name="Irish N."/>
            <person name="Irwin J."/>
            <person name="Liu K."/>
            <person name="Mauleon R.P."/>
            <person name="Moore J."/>
            <person name="Morris R."/>
            <person name="Ostergaard L."/>
            <person name="Wang B."/>
            <person name="Wells R."/>
        </authorList>
    </citation>
    <scope>NUCLEOTIDE SEQUENCE [LARGE SCALE GENOMIC DNA]</scope>
    <source>
        <strain evidence="4">R-o-18</strain>
        <tissue evidence="4">Leaf</tissue>
    </source>
</reference>
<dbReference type="InterPro" id="IPR036397">
    <property type="entry name" value="RNaseH_sf"/>
</dbReference>
<feature type="region of interest" description="Disordered" evidence="1">
    <location>
        <begin position="275"/>
        <end position="294"/>
    </location>
</feature>
<feature type="region of interest" description="Disordered" evidence="1">
    <location>
        <begin position="1"/>
        <end position="104"/>
    </location>
</feature>
<dbReference type="InterPro" id="IPR026960">
    <property type="entry name" value="RVT-Znf"/>
</dbReference>
<accession>A0ABQ7LRY5</accession>
<dbReference type="InterPro" id="IPR012337">
    <property type="entry name" value="RNaseH-like_sf"/>
</dbReference>
<dbReference type="Pfam" id="PF13966">
    <property type="entry name" value="zf-RVT"/>
    <property type="match status" value="1"/>
</dbReference>
<dbReference type="SUPFAM" id="SSF53098">
    <property type="entry name" value="Ribonuclease H-like"/>
    <property type="match status" value="1"/>
</dbReference>
<evidence type="ECO:0000256" key="1">
    <source>
        <dbReference type="SAM" id="MobiDB-lite"/>
    </source>
</evidence>
<feature type="domain" description="RNase H type-1" evidence="2">
    <location>
        <begin position="459"/>
        <end position="576"/>
    </location>
</feature>
<evidence type="ECO:0000313" key="5">
    <source>
        <dbReference type="Proteomes" id="UP000823674"/>
    </source>
</evidence>
<feature type="compositionally biased region" description="Basic and acidic residues" evidence="1">
    <location>
        <begin position="1"/>
        <end position="32"/>
    </location>
</feature>
<name>A0ABQ7LRY5_BRACM</name>
<dbReference type="Pfam" id="PF13456">
    <property type="entry name" value="RVT_3"/>
    <property type="match status" value="1"/>
</dbReference>
<comment type="caution">
    <text evidence="4">The sequence shown here is derived from an EMBL/GenBank/DDBJ whole genome shotgun (WGS) entry which is preliminary data.</text>
</comment>
<dbReference type="CDD" id="cd06222">
    <property type="entry name" value="RNase_H_like"/>
    <property type="match status" value="1"/>
</dbReference>
<dbReference type="Proteomes" id="UP000823674">
    <property type="component" value="Chromosome A08"/>
</dbReference>
<gene>
    <name evidence="4" type="primary">A08g502300.1_BraROA</name>
    <name evidence="4" type="ORF">IGI04_029931</name>
</gene>